<keyword evidence="1" id="KW-1133">Transmembrane helix</keyword>
<evidence type="ECO:0000256" key="1">
    <source>
        <dbReference type="SAM" id="Phobius"/>
    </source>
</evidence>
<protein>
    <submittedName>
        <fullName evidence="2">Uncharacterized protein</fullName>
    </submittedName>
</protein>
<dbReference type="EMBL" id="ADVG01000004">
    <property type="protein sequence ID" value="EFH81915.1"/>
    <property type="molecule type" value="Genomic_DNA"/>
</dbReference>
<comment type="caution">
    <text evidence="2">The sequence shown here is derived from an EMBL/GenBank/DDBJ whole genome shotgun (WGS) entry which is preliminary data.</text>
</comment>
<reference evidence="2 3" key="1">
    <citation type="journal article" date="2011" name="Stand. Genomic Sci.">
        <title>Non-contiguous finished genome sequence and contextual data of the filamentous soil bacterium Ktedonobacter racemifer type strain (SOSP1-21).</title>
        <authorList>
            <person name="Chang Y.J."/>
            <person name="Land M."/>
            <person name="Hauser L."/>
            <person name="Chertkov O."/>
            <person name="Del Rio T.G."/>
            <person name="Nolan M."/>
            <person name="Copeland A."/>
            <person name="Tice H."/>
            <person name="Cheng J.F."/>
            <person name="Lucas S."/>
            <person name="Han C."/>
            <person name="Goodwin L."/>
            <person name="Pitluck S."/>
            <person name="Ivanova N."/>
            <person name="Ovchinikova G."/>
            <person name="Pati A."/>
            <person name="Chen A."/>
            <person name="Palaniappan K."/>
            <person name="Mavromatis K."/>
            <person name="Liolios K."/>
            <person name="Brettin T."/>
            <person name="Fiebig A."/>
            <person name="Rohde M."/>
            <person name="Abt B."/>
            <person name="Goker M."/>
            <person name="Detter J.C."/>
            <person name="Woyke T."/>
            <person name="Bristow J."/>
            <person name="Eisen J.A."/>
            <person name="Markowitz V."/>
            <person name="Hugenholtz P."/>
            <person name="Kyrpides N.C."/>
            <person name="Klenk H.P."/>
            <person name="Lapidus A."/>
        </authorList>
    </citation>
    <scope>NUCLEOTIDE SEQUENCE [LARGE SCALE GENOMIC DNA]</scope>
    <source>
        <strain evidence="3">DSM 44963</strain>
    </source>
</reference>
<proteinExistence type="predicted"/>
<feature type="transmembrane region" description="Helical" evidence="1">
    <location>
        <begin position="93"/>
        <end position="119"/>
    </location>
</feature>
<dbReference type="AlphaFoldDB" id="D6TZC5"/>
<gene>
    <name evidence="2" type="ORF">Krac_2674</name>
</gene>
<evidence type="ECO:0000313" key="2">
    <source>
        <dbReference type="EMBL" id="EFH81915.1"/>
    </source>
</evidence>
<sequence length="158" mass="17976">MGFVGWWLEGFVHMHIPGDVKLFLVLLTIACILLFVVTPLSISYWRLAHASRDARPSLREAVAILAGMLTGDIAALVYDHNQANVFFGAHPKLVLVLLLLINLPGLLFLFDYCASYYLLTRRTVWTRERLARFKKASPLLRMPPLFKTPPPVTNKFRL</sequence>
<keyword evidence="3" id="KW-1185">Reference proteome</keyword>
<organism evidence="2 3">
    <name type="scientific">Ktedonobacter racemifer DSM 44963</name>
    <dbReference type="NCBI Taxonomy" id="485913"/>
    <lineage>
        <taxon>Bacteria</taxon>
        <taxon>Bacillati</taxon>
        <taxon>Chloroflexota</taxon>
        <taxon>Ktedonobacteria</taxon>
        <taxon>Ktedonobacterales</taxon>
        <taxon>Ktedonobacteraceae</taxon>
        <taxon>Ktedonobacter</taxon>
    </lineage>
</organism>
<keyword evidence="1" id="KW-0472">Membrane</keyword>
<accession>D6TZC5</accession>
<dbReference type="STRING" id="485913.Krac_2674"/>
<name>D6TZC5_KTERA</name>
<dbReference type="Proteomes" id="UP000004508">
    <property type="component" value="Unassembled WGS sequence"/>
</dbReference>
<keyword evidence="1" id="KW-0812">Transmembrane</keyword>
<feature type="transmembrane region" description="Helical" evidence="1">
    <location>
        <begin position="57"/>
        <end position="78"/>
    </location>
</feature>
<dbReference type="InParanoid" id="D6TZC5"/>
<evidence type="ECO:0000313" key="3">
    <source>
        <dbReference type="Proteomes" id="UP000004508"/>
    </source>
</evidence>
<feature type="transmembrane region" description="Helical" evidence="1">
    <location>
        <begin position="20"/>
        <end position="45"/>
    </location>
</feature>